<evidence type="ECO:0000256" key="4">
    <source>
        <dbReference type="ARBA" id="ARBA00022741"/>
    </source>
</evidence>
<reference evidence="10 11" key="1">
    <citation type="submission" date="2018-03" db="EMBL/GenBank/DDBJ databases">
        <title>Genomic Encyclopedia of Archaeal and Bacterial Type Strains, Phase II (KMG-II): from individual species to whole genera.</title>
        <authorList>
            <person name="Goeker M."/>
        </authorList>
    </citation>
    <scope>NUCLEOTIDE SEQUENCE [LARGE SCALE GENOMIC DNA]</scope>
    <source>
        <strain evidence="10 11">DSM 100065</strain>
    </source>
</reference>
<dbReference type="Gene3D" id="3.30.300.30">
    <property type="match status" value="1"/>
</dbReference>
<dbReference type="Pfam" id="PF13193">
    <property type="entry name" value="AMP-binding_C"/>
    <property type="match status" value="1"/>
</dbReference>
<dbReference type="InterPro" id="IPR042099">
    <property type="entry name" value="ANL_N_sf"/>
</dbReference>
<gene>
    <name evidence="10" type="ORF">CLV47_101392</name>
</gene>
<dbReference type="InterPro" id="IPR025110">
    <property type="entry name" value="AMP-bd_C"/>
</dbReference>
<dbReference type="GO" id="GO:0006085">
    <property type="term" value="P:acetyl-CoA biosynthetic process"/>
    <property type="evidence" value="ECO:0007669"/>
    <property type="project" value="TreeGrafter"/>
</dbReference>
<dbReference type="GO" id="GO:0003987">
    <property type="term" value="F:acetate-CoA ligase activity"/>
    <property type="evidence" value="ECO:0007669"/>
    <property type="project" value="UniProtKB-EC"/>
</dbReference>
<name>A0A2T1A6P7_9ACTN</name>
<dbReference type="GO" id="GO:0005524">
    <property type="term" value="F:ATP binding"/>
    <property type="evidence" value="ECO:0007669"/>
    <property type="project" value="UniProtKB-KW"/>
</dbReference>
<evidence type="ECO:0000256" key="3">
    <source>
        <dbReference type="ARBA" id="ARBA00022598"/>
    </source>
</evidence>
<accession>A0A2T1A6P7</accession>
<feature type="domain" description="AMP-dependent synthetase/ligase" evidence="7">
    <location>
        <begin position="91"/>
        <end position="467"/>
    </location>
</feature>
<evidence type="ECO:0000259" key="8">
    <source>
        <dbReference type="Pfam" id="PF13193"/>
    </source>
</evidence>
<evidence type="ECO:0000259" key="7">
    <source>
        <dbReference type="Pfam" id="PF00501"/>
    </source>
</evidence>
<dbReference type="AlphaFoldDB" id="A0A2T1A6P7"/>
<dbReference type="InterPro" id="IPR000873">
    <property type="entry name" value="AMP-dep_synth/lig_dom"/>
</dbReference>
<dbReference type="EMBL" id="PVUE01000001">
    <property type="protein sequence ID" value="PRZ44266.1"/>
    <property type="molecule type" value="Genomic_DNA"/>
</dbReference>
<feature type="domain" description="Acetyl-coenzyme A synthetase N-terminal" evidence="9">
    <location>
        <begin position="37"/>
        <end position="82"/>
    </location>
</feature>
<evidence type="ECO:0000313" key="10">
    <source>
        <dbReference type="EMBL" id="PRZ44266.1"/>
    </source>
</evidence>
<keyword evidence="6" id="KW-0007">Acetylation</keyword>
<sequence>MSDNLSEMLAAPLLPLREEWVAPDYQEEAAHARALHDEDPDLYWEWVAKQHRWQRPWSTLRTGGFGDFEYYVGGRINVADNCVDRWAEDPQTRDKPAVIWEGEPGDSRTVTYAELADEVGRFAAGLSSVGVRRGDIVAIYLPNTVEAFVAIHACNRIGAIYTILFSGFSEEAVRSRLAQAEPKAVVVADASYRRGHEVPLLDTLRAARADLVEQPVTIVFDRTGHGVALTDGEVDYAELLAQQTVSAPMAQMDPNEPAFLIFTSGTTAKPKGVVHSVGGFLVGTWANAHWQVGPQDRDVYWVAADVGWLTFPIQAVIGGLANGMTIVCYEGALDAPTNERFYQICEKHAVTKLLAAPTVLRMLRGLGEEINHAHPLPLLKLVTAQGEPLDSETFTWTNEHLSGGLPVINAYGQTETGSTWTYPIYGVDPLKAGSAGTPVPGHTCAVVDDEGQPVPVGVKGNLVITRPFPTLARSVWKDPDRYKETYFARFPGAYATSDEAVIDPDGHLWVLGRSDDVINVAAHRISTMEIEEAVGGVPDVLEAAVVGVSHATKGTVPVAFVRLTQDAPSDTVDTITKTVPQQLGKYVQLGAVYVVDALPRTRTGKTVRRLLRDVATDGRPSGDTSAVEDIAVLDRIVELVSRAKQNSGAQG</sequence>
<keyword evidence="11" id="KW-1185">Reference proteome</keyword>
<dbReference type="Pfam" id="PF00501">
    <property type="entry name" value="AMP-binding"/>
    <property type="match status" value="1"/>
</dbReference>
<feature type="domain" description="AMP-binding enzyme C-terminal" evidence="8">
    <location>
        <begin position="529"/>
        <end position="605"/>
    </location>
</feature>
<proteinExistence type="inferred from homology"/>
<organism evidence="10 11">
    <name type="scientific">Antricoccus suffuscus</name>
    <dbReference type="NCBI Taxonomy" id="1629062"/>
    <lineage>
        <taxon>Bacteria</taxon>
        <taxon>Bacillati</taxon>
        <taxon>Actinomycetota</taxon>
        <taxon>Actinomycetes</taxon>
        <taxon>Geodermatophilales</taxon>
        <taxon>Antricoccaceae</taxon>
        <taxon>Antricoccus</taxon>
    </lineage>
</organism>
<dbReference type="PANTHER" id="PTHR24095:SF14">
    <property type="entry name" value="ACETYL-COENZYME A SYNTHETASE 1"/>
    <property type="match status" value="1"/>
</dbReference>
<dbReference type="InterPro" id="IPR032387">
    <property type="entry name" value="ACAS_N"/>
</dbReference>
<keyword evidence="4" id="KW-0547">Nucleotide-binding</keyword>
<keyword evidence="3" id="KW-0436">Ligase</keyword>
<dbReference type="SUPFAM" id="SSF56801">
    <property type="entry name" value="Acetyl-CoA synthetase-like"/>
    <property type="match status" value="1"/>
</dbReference>
<comment type="similarity">
    <text evidence="1">Belongs to the ATP-dependent AMP-binding enzyme family.</text>
</comment>
<evidence type="ECO:0000256" key="6">
    <source>
        <dbReference type="ARBA" id="ARBA00022990"/>
    </source>
</evidence>
<comment type="caution">
    <text evidence="10">The sequence shown here is derived from an EMBL/GenBank/DDBJ whole genome shotgun (WGS) entry which is preliminary data.</text>
</comment>
<dbReference type="OrthoDB" id="9778383at2"/>
<evidence type="ECO:0000259" key="9">
    <source>
        <dbReference type="Pfam" id="PF16177"/>
    </source>
</evidence>
<dbReference type="GO" id="GO:0005829">
    <property type="term" value="C:cytosol"/>
    <property type="evidence" value="ECO:0007669"/>
    <property type="project" value="TreeGrafter"/>
</dbReference>
<evidence type="ECO:0000256" key="1">
    <source>
        <dbReference type="ARBA" id="ARBA00006432"/>
    </source>
</evidence>
<dbReference type="PANTHER" id="PTHR24095">
    <property type="entry name" value="ACETYL-COENZYME A SYNTHETASE"/>
    <property type="match status" value="1"/>
</dbReference>
<keyword evidence="5" id="KW-0067">ATP-binding</keyword>
<dbReference type="Proteomes" id="UP000237752">
    <property type="component" value="Unassembled WGS sequence"/>
</dbReference>
<evidence type="ECO:0000256" key="5">
    <source>
        <dbReference type="ARBA" id="ARBA00022840"/>
    </source>
</evidence>
<protein>
    <recommendedName>
        <fullName evidence="2">acetate--CoA ligase</fullName>
        <ecNumber evidence="2">6.2.1.1</ecNumber>
    </recommendedName>
</protein>
<evidence type="ECO:0000256" key="2">
    <source>
        <dbReference type="ARBA" id="ARBA00013275"/>
    </source>
</evidence>
<dbReference type="Gene3D" id="3.40.50.12780">
    <property type="entry name" value="N-terminal domain of ligase-like"/>
    <property type="match status" value="1"/>
</dbReference>
<evidence type="ECO:0000313" key="11">
    <source>
        <dbReference type="Proteomes" id="UP000237752"/>
    </source>
</evidence>
<dbReference type="RefSeq" id="WP_106347296.1">
    <property type="nucleotide sequence ID" value="NZ_PVUE01000001.1"/>
</dbReference>
<dbReference type="Pfam" id="PF16177">
    <property type="entry name" value="ACAS_N"/>
    <property type="match status" value="1"/>
</dbReference>
<dbReference type="InterPro" id="IPR045851">
    <property type="entry name" value="AMP-bd_C_sf"/>
</dbReference>
<dbReference type="EC" id="6.2.1.1" evidence="2"/>